<keyword evidence="3 7" id="KW-0645">Protease</keyword>
<dbReference type="InterPro" id="IPR008256">
    <property type="entry name" value="Peptidase_S1B"/>
</dbReference>
<reference evidence="9" key="1">
    <citation type="submission" date="2014-12" db="EMBL/GenBank/DDBJ databases">
        <authorList>
            <person name="Salcher M.M."/>
        </authorList>
    </citation>
    <scope>NUCLEOTIDE SEQUENCE [LARGE SCALE GENOMIC DNA]</scope>
    <source>
        <strain evidence="9">MMS-10A-171</strain>
    </source>
</reference>
<proteinExistence type="inferred from homology"/>
<dbReference type="SUPFAM" id="SSF50494">
    <property type="entry name" value="Trypsin-like serine proteases"/>
    <property type="match status" value="1"/>
</dbReference>
<keyword evidence="9" id="KW-1185">Reference proteome</keyword>
<evidence type="ECO:0000256" key="2">
    <source>
        <dbReference type="ARBA" id="ARBA00008764"/>
    </source>
</evidence>
<gene>
    <name evidence="8" type="ORF">BN1209_0640</name>
</gene>
<dbReference type="GO" id="GO:0006508">
    <property type="term" value="P:proteolysis"/>
    <property type="evidence" value="ECO:0007669"/>
    <property type="project" value="UniProtKB-KW"/>
</dbReference>
<sequence length="335" mass="36566">MKKIFLQIALISLAMDAFAAPPTELTFALKSSITKINSVNASGGRSTGTGIVVAENKVATNCHVLADSVGMNIGAMGETYQPIGLQADWKHDVCIMSFMYLPLKAATLGDSEHLQYEQEVFSIGFPGGPPKPLTTWGTIKALYPFEDSVVIRTSASFQMGASGSPLFDAKGNVVGISTFKSPGRNAFFYNIPVKWVKAALNLPVLEFSRDSQPAFWDVPLEQKPYWMQIVLPFQNEQWDEVASISKQWLSIAPNDIEALFYDAAVKEQSGRLDEAKRIFQGIIKVNPSHAASIASLANIAKKQGKSADVEAYKGLLAKLNFDNDEVEALLQLKGR</sequence>
<dbReference type="PRINTS" id="PR00839">
    <property type="entry name" value="V8PROTEASE"/>
</dbReference>
<dbReference type="GO" id="GO:0005576">
    <property type="term" value="C:extracellular region"/>
    <property type="evidence" value="ECO:0007669"/>
    <property type="project" value="UniProtKB-SubCell"/>
</dbReference>
<comment type="subcellular location">
    <subcellularLocation>
        <location evidence="1">Secreted</location>
    </subcellularLocation>
</comment>
<evidence type="ECO:0000313" key="9">
    <source>
        <dbReference type="Proteomes" id="UP000056322"/>
    </source>
</evidence>
<keyword evidence="4 7" id="KW-0732">Signal</keyword>
<dbReference type="EC" id="3.4.21.-" evidence="7"/>
<name>A0A0B7IX85_9PROT</name>
<dbReference type="EMBL" id="LN794158">
    <property type="protein sequence ID" value="CEN55683.1"/>
    <property type="molecule type" value="Genomic_DNA"/>
</dbReference>
<dbReference type="STRING" id="1581680.BN1209_0640"/>
<dbReference type="AlphaFoldDB" id="A0A0B7IX85"/>
<dbReference type="KEGG" id="mbac:BN1209_0640"/>
<accession>A0A0B7IX85</accession>
<feature type="signal peptide" evidence="7">
    <location>
        <begin position="1"/>
        <end position="19"/>
    </location>
</feature>
<dbReference type="HOGENOM" id="CLU_069796_0_0_4"/>
<dbReference type="PANTHER" id="PTHR43019:SF23">
    <property type="entry name" value="PROTEASE DO-LIKE 5, CHLOROPLASTIC"/>
    <property type="match status" value="1"/>
</dbReference>
<dbReference type="Proteomes" id="UP000056322">
    <property type="component" value="Chromosome 1"/>
</dbReference>
<dbReference type="GO" id="GO:0008236">
    <property type="term" value="F:serine-type peptidase activity"/>
    <property type="evidence" value="ECO:0007669"/>
    <property type="project" value="UniProtKB-KW"/>
</dbReference>
<dbReference type="SUPFAM" id="SSF48452">
    <property type="entry name" value="TPR-like"/>
    <property type="match status" value="1"/>
</dbReference>
<organism evidence="8 9">
    <name type="scientific">Candidatus Methylopumilus turicensis</name>
    <dbReference type="NCBI Taxonomy" id="1581680"/>
    <lineage>
        <taxon>Bacteria</taxon>
        <taxon>Pseudomonadati</taxon>
        <taxon>Pseudomonadota</taxon>
        <taxon>Betaproteobacteria</taxon>
        <taxon>Nitrosomonadales</taxon>
        <taxon>Methylophilaceae</taxon>
        <taxon>Candidatus Methylopumilus</taxon>
    </lineage>
</organism>
<keyword evidence="5 7" id="KW-0378">Hydrolase</keyword>
<dbReference type="Gene3D" id="2.40.10.10">
    <property type="entry name" value="Trypsin-like serine proteases"/>
    <property type="match status" value="2"/>
</dbReference>
<dbReference type="PANTHER" id="PTHR43019">
    <property type="entry name" value="SERINE ENDOPROTEASE DEGS"/>
    <property type="match status" value="1"/>
</dbReference>
<evidence type="ECO:0000256" key="3">
    <source>
        <dbReference type="ARBA" id="ARBA00022670"/>
    </source>
</evidence>
<protein>
    <recommendedName>
        <fullName evidence="7">Serine protease</fullName>
        <ecNumber evidence="7">3.4.21.-</ecNumber>
    </recommendedName>
</protein>
<evidence type="ECO:0000256" key="7">
    <source>
        <dbReference type="RuleBase" id="RU004296"/>
    </source>
</evidence>
<dbReference type="InterPro" id="IPR043504">
    <property type="entry name" value="Peptidase_S1_PA_chymotrypsin"/>
</dbReference>
<evidence type="ECO:0000256" key="4">
    <source>
        <dbReference type="ARBA" id="ARBA00022729"/>
    </source>
</evidence>
<evidence type="ECO:0000256" key="5">
    <source>
        <dbReference type="ARBA" id="ARBA00022801"/>
    </source>
</evidence>
<dbReference type="Gene3D" id="1.25.40.10">
    <property type="entry name" value="Tetratricopeptide repeat domain"/>
    <property type="match status" value="1"/>
</dbReference>
<dbReference type="InterPro" id="IPR009003">
    <property type="entry name" value="Peptidase_S1_PA"/>
</dbReference>
<evidence type="ECO:0000256" key="6">
    <source>
        <dbReference type="ARBA" id="ARBA00022825"/>
    </source>
</evidence>
<dbReference type="InterPro" id="IPR011990">
    <property type="entry name" value="TPR-like_helical_dom_sf"/>
</dbReference>
<keyword evidence="6 7" id="KW-0720">Serine protease</keyword>
<dbReference type="Pfam" id="PF13365">
    <property type="entry name" value="Trypsin_2"/>
    <property type="match status" value="1"/>
</dbReference>
<evidence type="ECO:0000256" key="1">
    <source>
        <dbReference type="ARBA" id="ARBA00004613"/>
    </source>
</evidence>
<dbReference type="RefSeq" id="WP_045750919.1">
    <property type="nucleotide sequence ID" value="NZ_LN794158.1"/>
</dbReference>
<comment type="similarity">
    <text evidence="2 7">Belongs to the peptidase S1B family.</text>
</comment>
<feature type="chain" id="PRO_5006986291" description="Serine protease" evidence="7">
    <location>
        <begin position="20"/>
        <end position="335"/>
    </location>
</feature>
<evidence type="ECO:0000313" key="8">
    <source>
        <dbReference type="EMBL" id="CEN55683.1"/>
    </source>
</evidence>